<feature type="domain" description="Sigma-54 factor interaction" evidence="8">
    <location>
        <begin position="152"/>
        <end position="381"/>
    </location>
</feature>
<dbReference type="PROSITE" id="PS50045">
    <property type="entry name" value="SIGMA54_INTERACT_4"/>
    <property type="match status" value="1"/>
</dbReference>
<dbReference type="InterPro" id="IPR025943">
    <property type="entry name" value="Sigma_54_int_dom_ATP-bd_2"/>
</dbReference>
<dbReference type="SUPFAM" id="SSF52540">
    <property type="entry name" value="P-loop containing nucleoside triphosphate hydrolases"/>
    <property type="match status" value="1"/>
</dbReference>
<name>A0A0P0C8L5_9BACT</name>
<dbReference type="FunFam" id="3.40.50.300:FF:000006">
    <property type="entry name" value="DNA-binding transcriptional regulator NtrC"/>
    <property type="match status" value="1"/>
</dbReference>
<keyword evidence="11" id="KW-1185">Reference proteome</keyword>
<feature type="coiled-coil region" evidence="7">
    <location>
        <begin position="121"/>
        <end position="148"/>
    </location>
</feature>
<feature type="modified residue" description="4-aspartylphosphate" evidence="6">
    <location>
        <position position="60"/>
    </location>
</feature>
<dbReference type="Gene3D" id="3.40.50.2300">
    <property type="match status" value="1"/>
</dbReference>
<dbReference type="Gene3D" id="3.40.50.300">
    <property type="entry name" value="P-loop containing nucleotide triphosphate hydrolases"/>
    <property type="match status" value="1"/>
</dbReference>
<dbReference type="Pfam" id="PF00072">
    <property type="entry name" value="Response_reg"/>
    <property type="match status" value="1"/>
</dbReference>
<evidence type="ECO:0000259" key="8">
    <source>
        <dbReference type="PROSITE" id="PS50045"/>
    </source>
</evidence>
<keyword evidence="1" id="KW-0547">Nucleotide-binding</keyword>
<keyword evidence="7" id="KW-0175">Coiled coil</keyword>
<sequence length="459" mass="51807">MSSLQNESAAKIFVLEDDLWYSQFLSYHLSTNPDHQVEVFNSVEEFLGRLTEAPTIITLDYHLPSVTGEEVLQQILQKSPKSYIIVISGQEDIRKAVSLMKMGAYDYIVKNEETKDRLWSIVEKIKHNKSLQQELEVLRSEVKQKYTLGSELVGSSEPIKKVFQLVEKAAANNINVTITGETGTGKELIAKAIHQNSRRAKMPFVAVNIAALPSELLESELFGHEKGAFTGATARRVGKFEEANGGTLFLDEIGEMSFNLQSKLLRVLQEREVTPVGSNKSIPVEVRIVTATHRNLMDEVKKGNFREDLFYRLLGVQVHLPPLRERGHDIILIANKVLKDFCKQNDMEDKTLTAEAQKKLLSHPFPGNVRELKAVVELAAVLSESKAVTDSDIQLQSLAPTSSSEEKTLDEYIHETVQRYLDKYNYNVVYVADKLKVGKSTIYRMIQKGAVLIPEQKRY</sequence>
<dbReference type="GO" id="GO:0005524">
    <property type="term" value="F:ATP binding"/>
    <property type="evidence" value="ECO:0007669"/>
    <property type="project" value="UniProtKB-KW"/>
</dbReference>
<dbReference type="CDD" id="cd00156">
    <property type="entry name" value="REC"/>
    <property type="match status" value="1"/>
</dbReference>
<dbReference type="InterPro" id="IPR058031">
    <property type="entry name" value="AAA_lid_NorR"/>
</dbReference>
<keyword evidence="3" id="KW-0805">Transcription regulation</keyword>
<dbReference type="PROSITE" id="PS00688">
    <property type="entry name" value="SIGMA54_INTERACT_3"/>
    <property type="match status" value="1"/>
</dbReference>
<dbReference type="Proteomes" id="UP000061382">
    <property type="component" value="Chromosome"/>
</dbReference>
<dbReference type="SUPFAM" id="SSF52172">
    <property type="entry name" value="CheY-like"/>
    <property type="match status" value="1"/>
</dbReference>
<organism evidence="10 11">
    <name type="scientific">Rufibacter tibetensis</name>
    <dbReference type="NCBI Taxonomy" id="512763"/>
    <lineage>
        <taxon>Bacteria</taxon>
        <taxon>Pseudomonadati</taxon>
        <taxon>Bacteroidota</taxon>
        <taxon>Cytophagia</taxon>
        <taxon>Cytophagales</taxon>
        <taxon>Hymenobacteraceae</taxon>
        <taxon>Rufibacter</taxon>
    </lineage>
</organism>
<dbReference type="EMBL" id="CP012643">
    <property type="protein sequence ID" value="ALJ01462.1"/>
    <property type="molecule type" value="Genomic_DNA"/>
</dbReference>
<dbReference type="InterPro" id="IPR027417">
    <property type="entry name" value="P-loop_NTPase"/>
</dbReference>
<dbReference type="Pfam" id="PF25601">
    <property type="entry name" value="AAA_lid_14"/>
    <property type="match status" value="1"/>
</dbReference>
<dbReference type="KEGG" id="rti:DC20_13985"/>
<dbReference type="InterPro" id="IPR002078">
    <property type="entry name" value="Sigma_54_int"/>
</dbReference>
<dbReference type="SMART" id="SM00382">
    <property type="entry name" value="AAA"/>
    <property type="match status" value="1"/>
</dbReference>
<evidence type="ECO:0000256" key="5">
    <source>
        <dbReference type="ARBA" id="ARBA00023163"/>
    </source>
</evidence>
<gene>
    <name evidence="10" type="ORF">DC20_13985</name>
</gene>
<dbReference type="InterPro" id="IPR011006">
    <property type="entry name" value="CheY-like_superfamily"/>
</dbReference>
<keyword evidence="4" id="KW-0238">DNA-binding</keyword>
<evidence type="ECO:0000313" key="11">
    <source>
        <dbReference type="Proteomes" id="UP000061382"/>
    </source>
</evidence>
<feature type="domain" description="Response regulatory" evidence="9">
    <location>
        <begin position="11"/>
        <end position="125"/>
    </location>
</feature>
<dbReference type="CDD" id="cd00009">
    <property type="entry name" value="AAA"/>
    <property type="match status" value="1"/>
</dbReference>
<protein>
    <submittedName>
        <fullName evidence="10">Regulator</fullName>
    </submittedName>
</protein>
<dbReference type="Pfam" id="PF00158">
    <property type="entry name" value="Sigma54_activat"/>
    <property type="match status" value="1"/>
</dbReference>
<evidence type="ECO:0000313" key="10">
    <source>
        <dbReference type="EMBL" id="ALJ01462.1"/>
    </source>
</evidence>
<dbReference type="PANTHER" id="PTHR32071:SF121">
    <property type="entry name" value="SIGMA L-DEPENDENT TRANSCRIPTIONAL REGULATOR YQIR-RELATED"/>
    <property type="match status" value="1"/>
</dbReference>
<evidence type="ECO:0000256" key="3">
    <source>
        <dbReference type="ARBA" id="ARBA00023015"/>
    </source>
</evidence>
<dbReference type="PATRIC" id="fig|512763.3.peg.3068"/>
<dbReference type="GO" id="GO:0006355">
    <property type="term" value="P:regulation of DNA-templated transcription"/>
    <property type="evidence" value="ECO:0007669"/>
    <property type="project" value="InterPro"/>
</dbReference>
<dbReference type="AlphaFoldDB" id="A0A0P0C8L5"/>
<keyword evidence="5" id="KW-0804">Transcription</keyword>
<evidence type="ECO:0000259" key="9">
    <source>
        <dbReference type="PROSITE" id="PS50110"/>
    </source>
</evidence>
<accession>A0A0P0C8L5</accession>
<reference evidence="10 11" key="1">
    <citation type="submission" date="2015-08" db="EMBL/GenBank/DDBJ databases">
        <title>Complete genome sequence of Rufibacter tibetensis strain 1351t, a radiation-resistant bacterium from tibet plateau.</title>
        <authorList>
            <person name="Dai J."/>
        </authorList>
    </citation>
    <scope>NUCLEOTIDE SEQUENCE [LARGE SCALE GENOMIC DNA]</scope>
    <source>
        <strain evidence="10 11">1351</strain>
    </source>
</reference>
<dbReference type="GO" id="GO:0003677">
    <property type="term" value="F:DNA binding"/>
    <property type="evidence" value="ECO:0007669"/>
    <property type="project" value="UniProtKB-KW"/>
</dbReference>
<dbReference type="GO" id="GO:0000160">
    <property type="term" value="P:phosphorelay signal transduction system"/>
    <property type="evidence" value="ECO:0007669"/>
    <property type="project" value="InterPro"/>
</dbReference>
<dbReference type="InterPro" id="IPR025944">
    <property type="entry name" value="Sigma_54_int_dom_CS"/>
</dbReference>
<evidence type="ECO:0000256" key="6">
    <source>
        <dbReference type="PROSITE-ProRule" id="PRU00169"/>
    </source>
</evidence>
<evidence type="ECO:0000256" key="1">
    <source>
        <dbReference type="ARBA" id="ARBA00022741"/>
    </source>
</evidence>
<proteinExistence type="predicted"/>
<evidence type="ECO:0000256" key="4">
    <source>
        <dbReference type="ARBA" id="ARBA00023125"/>
    </source>
</evidence>
<dbReference type="RefSeq" id="WP_062545966.1">
    <property type="nucleotide sequence ID" value="NZ_CP012643.1"/>
</dbReference>
<dbReference type="Gene3D" id="1.10.8.60">
    <property type="match status" value="1"/>
</dbReference>
<keyword evidence="2" id="KW-0067">ATP-binding</keyword>
<dbReference type="PROSITE" id="PS00676">
    <property type="entry name" value="SIGMA54_INTERACT_2"/>
    <property type="match status" value="1"/>
</dbReference>
<evidence type="ECO:0000256" key="7">
    <source>
        <dbReference type="SAM" id="Coils"/>
    </source>
</evidence>
<keyword evidence="6" id="KW-0597">Phosphoprotein</keyword>
<dbReference type="PROSITE" id="PS50110">
    <property type="entry name" value="RESPONSE_REGULATORY"/>
    <property type="match status" value="1"/>
</dbReference>
<dbReference type="InterPro" id="IPR003593">
    <property type="entry name" value="AAA+_ATPase"/>
</dbReference>
<dbReference type="STRING" id="512763.DC20_13985"/>
<dbReference type="InterPro" id="IPR001789">
    <property type="entry name" value="Sig_transdc_resp-reg_receiver"/>
</dbReference>
<evidence type="ECO:0000256" key="2">
    <source>
        <dbReference type="ARBA" id="ARBA00022840"/>
    </source>
</evidence>
<dbReference type="SMART" id="SM00448">
    <property type="entry name" value="REC"/>
    <property type="match status" value="1"/>
</dbReference>
<dbReference type="OrthoDB" id="9782110at2"/>
<dbReference type="PANTHER" id="PTHR32071">
    <property type="entry name" value="TRANSCRIPTIONAL REGULATORY PROTEIN"/>
    <property type="match status" value="1"/>
</dbReference>